<evidence type="ECO:0000313" key="2">
    <source>
        <dbReference type="Proteomes" id="UP001372834"/>
    </source>
</evidence>
<reference evidence="1 2" key="1">
    <citation type="submission" date="2023-10" db="EMBL/GenBank/DDBJ databases">
        <title>Genomes of two closely related lineages of the louse Polyplax serrata with different host specificities.</title>
        <authorList>
            <person name="Martinu J."/>
            <person name="Tarabai H."/>
            <person name="Stefka J."/>
            <person name="Hypsa V."/>
        </authorList>
    </citation>
    <scope>NUCLEOTIDE SEQUENCE [LARGE SCALE GENOMIC DNA]</scope>
    <source>
        <strain evidence="1">HR10_N</strain>
    </source>
</reference>
<sequence>RRDERRARYANQSVAGLKDRPDQIWMGPGPNVWLERLNITNEDKLNVVQEGQCTVINEFSVIAKDRLRRISGSKITDL</sequence>
<feature type="non-terminal residue" evidence="1">
    <location>
        <position position="1"/>
    </location>
</feature>
<dbReference type="EMBL" id="JAWJWE010000036">
    <property type="protein sequence ID" value="KAK6629343.1"/>
    <property type="molecule type" value="Genomic_DNA"/>
</dbReference>
<dbReference type="Proteomes" id="UP001372834">
    <property type="component" value="Unassembled WGS sequence"/>
</dbReference>
<dbReference type="AlphaFoldDB" id="A0AAN8Q0C8"/>
<evidence type="ECO:0000313" key="1">
    <source>
        <dbReference type="EMBL" id="KAK6629343.1"/>
    </source>
</evidence>
<accession>A0AAN8Q0C8</accession>
<protein>
    <submittedName>
        <fullName evidence="1">Uncharacterized protein</fullName>
    </submittedName>
</protein>
<name>A0AAN8Q0C8_POLSC</name>
<organism evidence="1 2">
    <name type="scientific">Polyplax serrata</name>
    <name type="common">Common mouse louse</name>
    <dbReference type="NCBI Taxonomy" id="468196"/>
    <lineage>
        <taxon>Eukaryota</taxon>
        <taxon>Metazoa</taxon>
        <taxon>Ecdysozoa</taxon>
        <taxon>Arthropoda</taxon>
        <taxon>Hexapoda</taxon>
        <taxon>Insecta</taxon>
        <taxon>Pterygota</taxon>
        <taxon>Neoptera</taxon>
        <taxon>Paraneoptera</taxon>
        <taxon>Psocodea</taxon>
        <taxon>Troctomorpha</taxon>
        <taxon>Phthiraptera</taxon>
        <taxon>Anoplura</taxon>
        <taxon>Polyplacidae</taxon>
        <taxon>Polyplax</taxon>
    </lineage>
</organism>
<feature type="non-terminal residue" evidence="1">
    <location>
        <position position="78"/>
    </location>
</feature>
<comment type="caution">
    <text evidence="1">The sequence shown here is derived from an EMBL/GenBank/DDBJ whole genome shotgun (WGS) entry which is preliminary data.</text>
</comment>
<gene>
    <name evidence="1" type="ORF">RUM43_003160</name>
</gene>
<proteinExistence type="predicted"/>